<evidence type="ECO:0000256" key="3">
    <source>
        <dbReference type="RuleBase" id="RU003829"/>
    </source>
</evidence>
<feature type="domain" description="Cullin family profile" evidence="4">
    <location>
        <begin position="455"/>
        <end position="643"/>
    </location>
</feature>
<dbReference type="InterPro" id="IPR016159">
    <property type="entry name" value="Cullin_repeat-like_dom_sf"/>
</dbReference>
<keyword evidence="6" id="KW-1185">Reference proteome</keyword>
<dbReference type="PROSITE" id="PS50069">
    <property type="entry name" value="CULLIN_2"/>
    <property type="match status" value="1"/>
</dbReference>
<protein>
    <submittedName>
        <fullName evidence="5">Putative Cullin 2</fullName>
    </submittedName>
</protein>
<dbReference type="InterPro" id="IPR045093">
    <property type="entry name" value="Cullin"/>
</dbReference>
<reference evidence="5 6" key="1">
    <citation type="submission" date="2015-07" db="EMBL/GenBank/DDBJ databases">
        <title>High-quality genome of monoxenous trypanosomatid Leptomonas pyrrhocoris.</title>
        <authorList>
            <person name="Flegontov P."/>
            <person name="Butenko A."/>
            <person name="Firsov S."/>
            <person name="Vlcek C."/>
            <person name="Logacheva M.D."/>
            <person name="Field M."/>
            <person name="Filatov D."/>
            <person name="Flegontova O."/>
            <person name="Gerasimov E."/>
            <person name="Jackson A.P."/>
            <person name="Kelly S."/>
            <person name="Opperdoes F."/>
            <person name="O'Reilly A."/>
            <person name="Votypka J."/>
            <person name="Yurchenko V."/>
            <person name="Lukes J."/>
        </authorList>
    </citation>
    <scope>NUCLEOTIDE SEQUENCE [LARGE SCALE GENOMIC DNA]</scope>
    <source>
        <strain evidence="5">H10</strain>
    </source>
</reference>
<name>A0A0N1J5C7_LEPPY</name>
<dbReference type="InterPro" id="IPR016158">
    <property type="entry name" value="Cullin_homology"/>
</dbReference>
<dbReference type="SUPFAM" id="SSF75632">
    <property type="entry name" value="Cullin homology domain"/>
    <property type="match status" value="1"/>
</dbReference>
<dbReference type="InterPro" id="IPR001373">
    <property type="entry name" value="Cullin_N"/>
</dbReference>
<proteinExistence type="inferred from homology"/>
<dbReference type="OrthoDB" id="27073at2759"/>
<dbReference type="RefSeq" id="XP_015663657.1">
    <property type="nucleotide sequence ID" value="XM_015798137.1"/>
</dbReference>
<dbReference type="Pfam" id="PF00888">
    <property type="entry name" value="Cullin"/>
    <property type="match status" value="1"/>
</dbReference>
<evidence type="ECO:0000313" key="6">
    <source>
        <dbReference type="Proteomes" id="UP000037923"/>
    </source>
</evidence>
<dbReference type="OMA" id="HLISHPC"/>
<dbReference type="Gene3D" id="3.30.230.130">
    <property type="entry name" value="Cullin, Chain C, Domain 2"/>
    <property type="match status" value="1"/>
</dbReference>
<comment type="similarity">
    <text evidence="1 2 3">Belongs to the cullin family.</text>
</comment>
<dbReference type="SUPFAM" id="SSF46785">
    <property type="entry name" value="Winged helix' DNA-binding domain"/>
    <property type="match status" value="1"/>
</dbReference>
<evidence type="ECO:0000259" key="4">
    <source>
        <dbReference type="PROSITE" id="PS50069"/>
    </source>
</evidence>
<evidence type="ECO:0000313" key="5">
    <source>
        <dbReference type="EMBL" id="KPA85218.1"/>
    </source>
</evidence>
<dbReference type="GO" id="GO:0031625">
    <property type="term" value="F:ubiquitin protein ligase binding"/>
    <property type="evidence" value="ECO:0007669"/>
    <property type="project" value="InterPro"/>
</dbReference>
<dbReference type="InterPro" id="IPR036390">
    <property type="entry name" value="WH_DNA-bd_sf"/>
</dbReference>
<dbReference type="Proteomes" id="UP000037923">
    <property type="component" value="Unassembled WGS sequence"/>
</dbReference>
<dbReference type="SMART" id="SM00884">
    <property type="entry name" value="Cullin_Nedd8"/>
    <property type="match status" value="1"/>
</dbReference>
<gene>
    <name evidence="5" type="ORF">ABB37_01576</name>
</gene>
<dbReference type="EMBL" id="LGTL01000002">
    <property type="protein sequence ID" value="KPA85218.1"/>
    <property type="molecule type" value="Genomic_DNA"/>
</dbReference>
<comment type="caution">
    <text evidence="5">The sequence shown here is derived from an EMBL/GenBank/DDBJ whole genome shotgun (WGS) entry which is preliminary data.</text>
</comment>
<dbReference type="InterPro" id="IPR019559">
    <property type="entry name" value="Cullin_neddylation_domain"/>
</dbReference>
<dbReference type="PANTHER" id="PTHR11932">
    <property type="entry name" value="CULLIN"/>
    <property type="match status" value="1"/>
</dbReference>
<dbReference type="GeneID" id="26901871"/>
<evidence type="ECO:0000256" key="1">
    <source>
        <dbReference type="ARBA" id="ARBA00006019"/>
    </source>
</evidence>
<dbReference type="VEuPathDB" id="TriTrypDB:LpyrH10_02_5500"/>
<dbReference type="InterPro" id="IPR036317">
    <property type="entry name" value="Cullin_homology_sf"/>
</dbReference>
<sequence>MTLCRDLDRSLNDLLIDSVSVPFDFPNLWKEVTQKCGSILKWESVFIGENGPQEMCNTVMDAYVLVYHLISHPCSNTPLVKVNGKEIWEGQQIMAVYSLQGAIFEQHLLNNVITAFGQEDDIPTIQTYVRLWRSFLVAVVNIKTVFSSLADKWSLLGLEENPLDRTEDIALRKWSTIVLTPHVVSQLRRELRALLAGERAGGCAPDLSFAVEIKDELSMLPDSNYYRSIVEVDYIRDMCEHSWSKARSIAESDLFEYAKVCLDLIEEELIRAGKFLTNKDHAVDRLVETLVDDHINLFQVAKVSEWHDAAGQPEADLKLQTLFRLLWWSKGKGAPLMEGIFKDSVARCTAAQLSKAVQTAAEVADTYAHIIESFALIVKKYRNVVRSVFGNNGCMLEAMDEGLHSGFVNMHSVNFKKLADRLAALSNSILGKSGATKLQMEDIISVYYFLPDAEIAAKDTFLVSYQAHLAKRLLLHHYDDKREQRAMEQLVQVKQSPILFCCRSMLKTTRNHSIYIGASTTNHVLVNPALLSRGTWPSVPHSVATSGIPPACSHEIEIAKERCMKMRHGQKIDFSAPYSCGVVRMQLPPGTGSNRTTVQLKLSFVQICIVDRLNIKTEWGFRELCDALKVNEGDCLSALTPLVKATVVQLDGAPGPACKVSLGRCNGLVGDVVDLMPLEFHAFAQSAAVKLREQRAPPNAARANPQRLESQVVHLLKQNGALAAEELLTLLTAAMVPLTVPRGELKRVLEKLIERGLVVRDGTHRKFSYSP</sequence>
<organism evidence="5 6">
    <name type="scientific">Leptomonas pyrrhocoris</name>
    <name type="common">Firebug parasite</name>
    <dbReference type="NCBI Taxonomy" id="157538"/>
    <lineage>
        <taxon>Eukaryota</taxon>
        <taxon>Discoba</taxon>
        <taxon>Euglenozoa</taxon>
        <taxon>Kinetoplastea</taxon>
        <taxon>Metakinetoplastina</taxon>
        <taxon>Trypanosomatida</taxon>
        <taxon>Trypanosomatidae</taxon>
        <taxon>Leishmaniinae</taxon>
        <taxon>Leptomonas</taxon>
    </lineage>
</organism>
<dbReference type="GO" id="GO:0006511">
    <property type="term" value="P:ubiquitin-dependent protein catabolic process"/>
    <property type="evidence" value="ECO:0007669"/>
    <property type="project" value="InterPro"/>
</dbReference>
<dbReference type="AlphaFoldDB" id="A0A0N1J5C7"/>
<dbReference type="SUPFAM" id="SSF74788">
    <property type="entry name" value="Cullin repeat-like"/>
    <property type="match status" value="1"/>
</dbReference>
<accession>A0A0N1J5C7</accession>
<evidence type="ECO:0000256" key="2">
    <source>
        <dbReference type="PROSITE-ProRule" id="PRU00330"/>
    </source>
</evidence>